<dbReference type="SMART" id="SM00028">
    <property type="entry name" value="TPR"/>
    <property type="match status" value="4"/>
</dbReference>
<dbReference type="InterPro" id="IPR011990">
    <property type="entry name" value="TPR-like_helical_dom_sf"/>
</dbReference>
<dbReference type="PANTHER" id="PTHR43630:SF2">
    <property type="entry name" value="GLYCOSYLTRANSFERASE"/>
    <property type="match status" value="1"/>
</dbReference>
<dbReference type="STRING" id="112901.SAMN04488500_1468"/>
<dbReference type="PROSITE" id="PS50005">
    <property type="entry name" value="TPR"/>
    <property type="match status" value="1"/>
</dbReference>
<evidence type="ECO:0000313" key="4">
    <source>
        <dbReference type="Proteomes" id="UP000192738"/>
    </source>
</evidence>
<dbReference type="InterPro" id="IPR001173">
    <property type="entry name" value="Glyco_trans_2-like"/>
</dbReference>
<dbReference type="Gene3D" id="1.25.40.10">
    <property type="entry name" value="Tetratricopeptide repeat domain"/>
    <property type="match status" value="2"/>
</dbReference>
<dbReference type="SUPFAM" id="SSF53448">
    <property type="entry name" value="Nucleotide-diphospho-sugar transferases"/>
    <property type="match status" value="1"/>
</dbReference>
<dbReference type="InterPro" id="IPR019734">
    <property type="entry name" value="TPR_rpt"/>
</dbReference>
<accession>A0A1W2F503</accession>
<gene>
    <name evidence="3" type="ORF">SAMN04488500_1468</name>
</gene>
<dbReference type="AlphaFoldDB" id="A0A1W2F503"/>
<dbReference type="Proteomes" id="UP000192738">
    <property type="component" value="Unassembled WGS sequence"/>
</dbReference>
<keyword evidence="3" id="KW-0808">Transferase</keyword>
<evidence type="ECO:0000313" key="3">
    <source>
        <dbReference type="EMBL" id="SMD16892.1"/>
    </source>
</evidence>
<organism evidence="3 4">
    <name type="scientific">Sporomusa malonica</name>
    <dbReference type="NCBI Taxonomy" id="112901"/>
    <lineage>
        <taxon>Bacteria</taxon>
        <taxon>Bacillati</taxon>
        <taxon>Bacillota</taxon>
        <taxon>Negativicutes</taxon>
        <taxon>Selenomonadales</taxon>
        <taxon>Sporomusaceae</taxon>
        <taxon>Sporomusa</taxon>
    </lineage>
</organism>
<keyword evidence="4" id="KW-1185">Reference proteome</keyword>
<reference evidence="3 4" key="1">
    <citation type="submission" date="2017-04" db="EMBL/GenBank/DDBJ databases">
        <authorList>
            <person name="Afonso C.L."/>
            <person name="Miller P.J."/>
            <person name="Scott M.A."/>
            <person name="Spackman E."/>
            <person name="Goraichik I."/>
            <person name="Dimitrov K.M."/>
            <person name="Suarez D.L."/>
            <person name="Swayne D.E."/>
        </authorList>
    </citation>
    <scope>NUCLEOTIDE SEQUENCE [LARGE SCALE GENOMIC DNA]</scope>
    <source>
        <strain evidence="3 4">DSM 5090</strain>
    </source>
</reference>
<dbReference type="Gene3D" id="3.90.550.10">
    <property type="entry name" value="Spore Coat Polysaccharide Biosynthesis Protein SpsA, Chain A"/>
    <property type="match status" value="1"/>
</dbReference>
<dbReference type="GO" id="GO:0016740">
    <property type="term" value="F:transferase activity"/>
    <property type="evidence" value="ECO:0007669"/>
    <property type="project" value="UniProtKB-KW"/>
</dbReference>
<name>A0A1W2F503_9FIRM</name>
<protein>
    <submittedName>
        <fullName evidence="3">Glycosyltransferase involved in cell wall bisynthesis</fullName>
    </submittedName>
</protein>
<evidence type="ECO:0000256" key="1">
    <source>
        <dbReference type="PROSITE-ProRule" id="PRU00339"/>
    </source>
</evidence>
<keyword evidence="1" id="KW-0802">TPR repeat</keyword>
<proteinExistence type="predicted"/>
<dbReference type="EMBL" id="FWXI01000046">
    <property type="protein sequence ID" value="SMD16892.1"/>
    <property type="molecule type" value="Genomic_DNA"/>
</dbReference>
<evidence type="ECO:0000259" key="2">
    <source>
        <dbReference type="Pfam" id="PF00535"/>
    </source>
</evidence>
<feature type="repeat" description="TPR" evidence="1">
    <location>
        <begin position="314"/>
        <end position="347"/>
    </location>
</feature>
<sequence length="582" mass="66268">MTGLISIAMIVKNEENMLRACLDSVKAVVDEIVIVDTGSVDKTVEIAKSYTDKVYSYSWQGDFSAARNFAIDQCSCEWILYLDADERLAVRPESLRELITSTTKEAFIVPLKNYCGPGCSDYNVIGVLRLFRNLPHYRFIGKIHEQIGIANQEVVGHSDFPVISHSYINTGRRQDKRRRNMSMLAEQLKHEPENEAFIKYYLGCEWLGLGRYLQAYACFRCAYEQLDESHIFFRSSAVRSLVACLRGMGRFEEALAICMKETAVYPEYTDLFFDGGVVLEQLGEYEIALRWFKAAVDLGAPLIVYQHSNGTEDFLSQYHLGHCCQILGKYEEAAEWYEKALEANKNYMYPLYGLFMVLVTKKSCEELLITFTERGYVSSYESRLALAALFFASSRPDLAVKVCSQAESQIIPSSDLAKYLLYSGHFKQALKMIEALQTRQDLNDAVLMKLEIICYIFLRELGAAKAKCLTMWRYGPLRADAMALLALVKRLGGSRLAISKKYEPVLVDSLLRIMADCVRSYGENSSIFIQVAKCCEEIMSDLEQGSKALLDFWQSEIKGIEMLLDVRYKSMRGLYVWQKAGR</sequence>
<dbReference type="Pfam" id="PF00515">
    <property type="entry name" value="TPR_1"/>
    <property type="match status" value="1"/>
</dbReference>
<dbReference type="SUPFAM" id="SSF48452">
    <property type="entry name" value="TPR-like"/>
    <property type="match status" value="1"/>
</dbReference>
<dbReference type="RefSeq" id="WP_084578538.1">
    <property type="nucleotide sequence ID" value="NZ_CP155572.1"/>
</dbReference>
<dbReference type="OrthoDB" id="9815923at2"/>
<dbReference type="PANTHER" id="PTHR43630">
    <property type="entry name" value="POLY-BETA-1,6-N-ACETYL-D-GLUCOSAMINE SYNTHASE"/>
    <property type="match status" value="1"/>
</dbReference>
<dbReference type="Pfam" id="PF00535">
    <property type="entry name" value="Glycos_transf_2"/>
    <property type="match status" value="1"/>
</dbReference>
<dbReference type="InterPro" id="IPR029044">
    <property type="entry name" value="Nucleotide-diphossugar_trans"/>
</dbReference>
<feature type="domain" description="Glycosyltransferase 2-like" evidence="2">
    <location>
        <begin position="6"/>
        <end position="104"/>
    </location>
</feature>
<dbReference type="CDD" id="cd02511">
    <property type="entry name" value="Beta4Glucosyltransferase"/>
    <property type="match status" value="1"/>
</dbReference>